<dbReference type="EMBL" id="LXQA010421816">
    <property type="protein sequence ID" value="MCI50781.1"/>
    <property type="molecule type" value="Genomic_DNA"/>
</dbReference>
<accession>A0A392SPI6</accession>
<dbReference type="Proteomes" id="UP000265520">
    <property type="component" value="Unassembled WGS sequence"/>
</dbReference>
<keyword evidence="2" id="KW-1185">Reference proteome</keyword>
<evidence type="ECO:0000313" key="2">
    <source>
        <dbReference type="Proteomes" id="UP000265520"/>
    </source>
</evidence>
<organism evidence="1 2">
    <name type="scientific">Trifolium medium</name>
    <dbReference type="NCBI Taxonomy" id="97028"/>
    <lineage>
        <taxon>Eukaryota</taxon>
        <taxon>Viridiplantae</taxon>
        <taxon>Streptophyta</taxon>
        <taxon>Embryophyta</taxon>
        <taxon>Tracheophyta</taxon>
        <taxon>Spermatophyta</taxon>
        <taxon>Magnoliopsida</taxon>
        <taxon>eudicotyledons</taxon>
        <taxon>Gunneridae</taxon>
        <taxon>Pentapetalae</taxon>
        <taxon>rosids</taxon>
        <taxon>fabids</taxon>
        <taxon>Fabales</taxon>
        <taxon>Fabaceae</taxon>
        <taxon>Papilionoideae</taxon>
        <taxon>50 kb inversion clade</taxon>
        <taxon>NPAAA clade</taxon>
        <taxon>Hologalegina</taxon>
        <taxon>IRL clade</taxon>
        <taxon>Trifolieae</taxon>
        <taxon>Trifolium</taxon>
    </lineage>
</organism>
<protein>
    <submittedName>
        <fullName evidence="1">Uncharacterized protein</fullName>
    </submittedName>
</protein>
<name>A0A392SPI6_9FABA</name>
<dbReference type="AlphaFoldDB" id="A0A392SPI6"/>
<comment type="caution">
    <text evidence="1">The sequence shown here is derived from an EMBL/GenBank/DDBJ whole genome shotgun (WGS) entry which is preliminary data.</text>
</comment>
<reference evidence="1 2" key="1">
    <citation type="journal article" date="2018" name="Front. Plant Sci.">
        <title>Red Clover (Trifolium pratense) and Zigzag Clover (T. medium) - A Picture of Genomic Similarities and Differences.</title>
        <authorList>
            <person name="Dluhosova J."/>
            <person name="Istvanek J."/>
            <person name="Nedelnik J."/>
            <person name="Repkova J."/>
        </authorList>
    </citation>
    <scope>NUCLEOTIDE SEQUENCE [LARGE SCALE GENOMIC DNA]</scope>
    <source>
        <strain evidence="2">cv. 10/8</strain>
        <tissue evidence="1">Leaf</tissue>
    </source>
</reference>
<evidence type="ECO:0000313" key="1">
    <source>
        <dbReference type="EMBL" id="MCI50781.1"/>
    </source>
</evidence>
<sequence length="61" mass="7170">MPLFVFLRRSLVPLLGPRRSFPRRGVVQCDEMVLLFPPGLLLRFRKLVGMESPRLWSVELF</sequence>
<feature type="non-terminal residue" evidence="1">
    <location>
        <position position="61"/>
    </location>
</feature>
<proteinExistence type="predicted"/>